<name>A0ABN9UGH0_9DINO</name>
<sequence>SKPGARPMSKPEARPAPQPRAAPRATPRAQPGKRPAARPRPAASPRPAVRRGAAGARPRPAERPEARSGEPREIWTPDADATAAGEESGAARHFAEALMEPALPVQLSDSTVYLHRAVLRRAPLLRGLVDGAPGRGTGSPRVSVPCSAAEVGLLAHRLYAGRPLGPLPSGDALRLAAAAGVLGVARGLPELPQLLRSLAAVPEEAELWRRAAAVLPAELAAELPRTPGGAAVPRCPPPPPSAGSQRPAPPRRRLAAKAAEGAALAAEAADVAAVAADAEDPSLPPAVSPETAAAAAAAGEQSAPAVGCKRRAAAGAWASRVRRRPAAADSAAAAAERDVAAGGAAAAWGAAKGDAAAQEGLGGEPGEDVRFKVVRALHLQLKLRVGSTYSYGELRGRCGGIASKVARLVEFTSDVSALRRV</sequence>
<evidence type="ECO:0000256" key="1">
    <source>
        <dbReference type="SAM" id="MobiDB-lite"/>
    </source>
</evidence>
<evidence type="ECO:0000313" key="3">
    <source>
        <dbReference type="Proteomes" id="UP001189429"/>
    </source>
</evidence>
<dbReference type="Proteomes" id="UP001189429">
    <property type="component" value="Unassembled WGS sequence"/>
</dbReference>
<dbReference type="EMBL" id="CAUYUJ010015819">
    <property type="protein sequence ID" value="CAK0858478.1"/>
    <property type="molecule type" value="Genomic_DNA"/>
</dbReference>
<feature type="compositionally biased region" description="Low complexity" evidence="1">
    <location>
        <begin position="21"/>
        <end position="58"/>
    </location>
</feature>
<proteinExistence type="predicted"/>
<evidence type="ECO:0000313" key="2">
    <source>
        <dbReference type="EMBL" id="CAK0858478.1"/>
    </source>
</evidence>
<feature type="compositionally biased region" description="Basic and acidic residues" evidence="1">
    <location>
        <begin position="59"/>
        <end position="75"/>
    </location>
</feature>
<feature type="region of interest" description="Disordered" evidence="1">
    <location>
        <begin position="225"/>
        <end position="253"/>
    </location>
</feature>
<reference evidence="2" key="1">
    <citation type="submission" date="2023-10" db="EMBL/GenBank/DDBJ databases">
        <authorList>
            <person name="Chen Y."/>
            <person name="Shah S."/>
            <person name="Dougan E. K."/>
            <person name="Thang M."/>
            <person name="Chan C."/>
        </authorList>
    </citation>
    <scope>NUCLEOTIDE SEQUENCE [LARGE SCALE GENOMIC DNA]</scope>
</reference>
<evidence type="ECO:0008006" key="4">
    <source>
        <dbReference type="Google" id="ProtNLM"/>
    </source>
</evidence>
<comment type="caution">
    <text evidence="2">The sequence shown here is derived from an EMBL/GenBank/DDBJ whole genome shotgun (WGS) entry which is preliminary data.</text>
</comment>
<feature type="non-terminal residue" evidence="2">
    <location>
        <position position="1"/>
    </location>
</feature>
<keyword evidence="3" id="KW-1185">Reference proteome</keyword>
<gene>
    <name evidence="2" type="ORF">PCOR1329_LOCUS48207</name>
</gene>
<feature type="region of interest" description="Disordered" evidence="1">
    <location>
        <begin position="1"/>
        <end position="76"/>
    </location>
</feature>
<protein>
    <recommendedName>
        <fullName evidence="4">BTB domain-containing protein</fullName>
    </recommendedName>
</protein>
<organism evidence="2 3">
    <name type="scientific">Prorocentrum cordatum</name>
    <dbReference type="NCBI Taxonomy" id="2364126"/>
    <lineage>
        <taxon>Eukaryota</taxon>
        <taxon>Sar</taxon>
        <taxon>Alveolata</taxon>
        <taxon>Dinophyceae</taxon>
        <taxon>Prorocentrales</taxon>
        <taxon>Prorocentraceae</taxon>
        <taxon>Prorocentrum</taxon>
    </lineage>
</organism>
<accession>A0ABN9UGH0</accession>